<gene>
    <name evidence="3" type="ORF">ABID43_005032</name>
</gene>
<dbReference type="GO" id="GO:0047244">
    <property type="term" value="F:N-acetylglucosaminyldiphosphoundecaprenol N-acetyl-beta-D-mannosaminyltransferase activity"/>
    <property type="evidence" value="ECO:0007669"/>
    <property type="project" value="UniProtKB-EC"/>
</dbReference>
<dbReference type="EC" id="2.4.1.187" evidence="3"/>
<dbReference type="PANTHER" id="PTHR34136">
    <property type="match status" value="1"/>
</dbReference>
<dbReference type="PANTHER" id="PTHR34136:SF1">
    <property type="entry name" value="UDP-N-ACETYL-D-MANNOSAMINURONIC ACID TRANSFERASE"/>
    <property type="match status" value="1"/>
</dbReference>
<dbReference type="EMBL" id="JBEPMM010000029">
    <property type="protein sequence ID" value="MET3695464.1"/>
    <property type="molecule type" value="Genomic_DNA"/>
</dbReference>
<proteinExistence type="predicted"/>
<evidence type="ECO:0000313" key="3">
    <source>
        <dbReference type="EMBL" id="MET3695464.1"/>
    </source>
</evidence>
<dbReference type="InterPro" id="IPR004629">
    <property type="entry name" value="WecG_TagA_CpsF"/>
</dbReference>
<reference evidence="3 4" key="1">
    <citation type="submission" date="2024-06" db="EMBL/GenBank/DDBJ databases">
        <title>Genomic Encyclopedia of Type Strains, Phase IV (KMG-IV): sequencing the most valuable type-strain genomes for metagenomic binning, comparative biology and taxonomic classification.</title>
        <authorList>
            <person name="Goeker M."/>
        </authorList>
    </citation>
    <scope>NUCLEOTIDE SEQUENCE [LARGE SCALE GENOMIC DNA]</scope>
    <source>
        <strain evidence="3 4">DSM 21331</strain>
    </source>
</reference>
<keyword evidence="2 3" id="KW-0808">Transferase</keyword>
<keyword evidence="4" id="KW-1185">Reference proteome</keyword>
<dbReference type="CDD" id="cd06533">
    <property type="entry name" value="Glyco_transf_WecG_TagA"/>
    <property type="match status" value="1"/>
</dbReference>
<organism evidence="3 4">
    <name type="scientific">Methylobacterium goesingense</name>
    <dbReference type="NCBI Taxonomy" id="243690"/>
    <lineage>
        <taxon>Bacteria</taxon>
        <taxon>Pseudomonadati</taxon>
        <taxon>Pseudomonadota</taxon>
        <taxon>Alphaproteobacteria</taxon>
        <taxon>Hyphomicrobiales</taxon>
        <taxon>Methylobacteriaceae</taxon>
        <taxon>Methylobacterium</taxon>
    </lineage>
</organism>
<sequence>MILSASEPFRQTTGRHAWGHDPEIAHYALGGVPVSVTDMAGLVDAMRRRLRRGPGTPGTFVVFRDAHGIVRAQDDPDVMAAHHAALLVCADGRPLAWIGRLRGHAKIDQVPGIESVETVCRAGLAEGWKHFFLGGGPGVAEALAQEMARRAPGLAIAGHETLPYRPLTEPESEALHQRIRGAGTQILWIGLSTPKQELFMHRHAPFLPGTIAMGVGAAFDVNLNTIPRAPAAMTRLGLEWLYRLIREPRRLGHRYATVVPRFLAIVARDRGKSGKP</sequence>
<keyword evidence="1 3" id="KW-0328">Glycosyltransferase</keyword>
<dbReference type="RefSeq" id="WP_238281578.1">
    <property type="nucleotide sequence ID" value="NZ_BPQL01000128.1"/>
</dbReference>
<protein>
    <submittedName>
        <fullName evidence="3">N-acetylglucosaminyldiphosphoundecaprenol N-acetyl-beta-D-mannosaminyltransferase</fullName>
        <ecNumber evidence="3">2.4.1.187</ecNumber>
    </submittedName>
</protein>
<accession>A0ABV2LC91</accession>
<evidence type="ECO:0000313" key="4">
    <source>
        <dbReference type="Proteomes" id="UP001549145"/>
    </source>
</evidence>
<comment type="caution">
    <text evidence="3">The sequence shown here is derived from an EMBL/GenBank/DDBJ whole genome shotgun (WGS) entry which is preliminary data.</text>
</comment>
<evidence type="ECO:0000256" key="1">
    <source>
        <dbReference type="ARBA" id="ARBA00022676"/>
    </source>
</evidence>
<dbReference type="Pfam" id="PF03808">
    <property type="entry name" value="Glyco_tran_WecG"/>
    <property type="match status" value="1"/>
</dbReference>
<dbReference type="NCBIfam" id="TIGR00696">
    <property type="entry name" value="wecG_tagA_cpsF"/>
    <property type="match status" value="1"/>
</dbReference>
<dbReference type="Proteomes" id="UP001549145">
    <property type="component" value="Unassembled WGS sequence"/>
</dbReference>
<evidence type="ECO:0000256" key="2">
    <source>
        <dbReference type="ARBA" id="ARBA00022679"/>
    </source>
</evidence>
<name>A0ABV2LC91_9HYPH</name>